<dbReference type="Proteomes" id="UP001162480">
    <property type="component" value="Chromosome 14"/>
</dbReference>
<keyword evidence="2" id="KW-1185">Reference proteome</keyword>
<organism evidence="1 2">
    <name type="scientific">Octopus vulgaris</name>
    <name type="common">Common octopus</name>
    <dbReference type="NCBI Taxonomy" id="6645"/>
    <lineage>
        <taxon>Eukaryota</taxon>
        <taxon>Metazoa</taxon>
        <taxon>Spiralia</taxon>
        <taxon>Lophotrochozoa</taxon>
        <taxon>Mollusca</taxon>
        <taxon>Cephalopoda</taxon>
        <taxon>Coleoidea</taxon>
        <taxon>Octopodiformes</taxon>
        <taxon>Octopoda</taxon>
        <taxon>Incirrata</taxon>
        <taxon>Octopodidae</taxon>
        <taxon>Octopus</taxon>
    </lineage>
</organism>
<sequence>MLLVFVRDKSNVNAVNGFNQESKANMVICLSKTNSIEEAIKNNMSMFSTSSLVEWIPTSSIPESFTEHPTTGCDSR</sequence>
<dbReference type="AlphaFoldDB" id="A0AA36BGC8"/>
<dbReference type="EMBL" id="OX597827">
    <property type="protein sequence ID" value="CAI9733106.1"/>
    <property type="molecule type" value="Genomic_DNA"/>
</dbReference>
<evidence type="ECO:0000313" key="2">
    <source>
        <dbReference type="Proteomes" id="UP001162480"/>
    </source>
</evidence>
<gene>
    <name evidence="1" type="ORF">OCTVUL_1B022818</name>
</gene>
<reference evidence="1" key="1">
    <citation type="submission" date="2023-08" db="EMBL/GenBank/DDBJ databases">
        <authorList>
            <person name="Alioto T."/>
            <person name="Alioto T."/>
            <person name="Gomez Garrido J."/>
        </authorList>
    </citation>
    <scope>NUCLEOTIDE SEQUENCE</scope>
</reference>
<name>A0AA36BGC8_OCTVU</name>
<protein>
    <submittedName>
        <fullName evidence="1">Uncharacterized protein</fullName>
    </submittedName>
</protein>
<evidence type="ECO:0000313" key="1">
    <source>
        <dbReference type="EMBL" id="CAI9733106.1"/>
    </source>
</evidence>
<accession>A0AA36BGC8</accession>
<proteinExistence type="predicted"/>